<evidence type="ECO:0000313" key="12">
    <source>
        <dbReference type="EMBL" id="KAK7604192.1"/>
    </source>
</evidence>
<feature type="compositionally biased region" description="Polar residues" evidence="10">
    <location>
        <begin position="194"/>
        <end position="203"/>
    </location>
</feature>
<proteinExistence type="predicted"/>
<keyword evidence="9 11" id="KW-0472">Membrane</keyword>
<protein>
    <submittedName>
        <fullName evidence="12">Uncharacterized protein</fullName>
    </submittedName>
</protein>
<dbReference type="GO" id="GO:0016020">
    <property type="term" value="C:membrane"/>
    <property type="evidence" value="ECO:0007669"/>
    <property type="project" value="UniProtKB-SubCell"/>
</dbReference>
<dbReference type="PANTHER" id="PTHR21425">
    <property type="entry name" value="NICE-3"/>
    <property type="match status" value="1"/>
</dbReference>
<keyword evidence="8" id="KW-0496">Mitochondrion</keyword>
<evidence type="ECO:0000256" key="8">
    <source>
        <dbReference type="ARBA" id="ARBA00023128"/>
    </source>
</evidence>
<evidence type="ECO:0000256" key="5">
    <source>
        <dbReference type="ARBA" id="ARBA00022692"/>
    </source>
</evidence>
<comment type="caution">
    <text evidence="12">The sequence shown here is derived from an EMBL/GenBank/DDBJ whole genome shotgun (WGS) entry which is preliminary data.</text>
</comment>
<evidence type="ECO:0000256" key="3">
    <source>
        <dbReference type="ARBA" id="ARBA00004173"/>
    </source>
</evidence>
<evidence type="ECO:0000256" key="11">
    <source>
        <dbReference type="SAM" id="Phobius"/>
    </source>
</evidence>
<dbReference type="AlphaFoldDB" id="A0AAN9TSR3"/>
<dbReference type="InterPro" id="IPR010876">
    <property type="entry name" value="C1orf43"/>
</dbReference>
<dbReference type="Pfam" id="PF07406">
    <property type="entry name" value="NICE-3"/>
    <property type="match status" value="1"/>
</dbReference>
<organism evidence="12 13">
    <name type="scientific">Parthenolecanium corni</name>
    <dbReference type="NCBI Taxonomy" id="536013"/>
    <lineage>
        <taxon>Eukaryota</taxon>
        <taxon>Metazoa</taxon>
        <taxon>Ecdysozoa</taxon>
        <taxon>Arthropoda</taxon>
        <taxon>Hexapoda</taxon>
        <taxon>Insecta</taxon>
        <taxon>Pterygota</taxon>
        <taxon>Neoptera</taxon>
        <taxon>Paraneoptera</taxon>
        <taxon>Hemiptera</taxon>
        <taxon>Sternorrhyncha</taxon>
        <taxon>Coccoidea</taxon>
        <taxon>Coccidae</taxon>
        <taxon>Parthenolecanium</taxon>
    </lineage>
</organism>
<feature type="compositionally biased region" description="Basic and acidic residues" evidence="10">
    <location>
        <begin position="208"/>
        <end position="230"/>
    </location>
</feature>
<evidence type="ECO:0000256" key="1">
    <source>
        <dbReference type="ARBA" id="ARBA00002620"/>
    </source>
</evidence>
<evidence type="ECO:0000256" key="9">
    <source>
        <dbReference type="ARBA" id="ARBA00023136"/>
    </source>
</evidence>
<dbReference type="PANTHER" id="PTHR21425:SF2">
    <property type="entry name" value="PROTEIN C1ORF43"/>
    <property type="match status" value="1"/>
</dbReference>
<evidence type="ECO:0000256" key="6">
    <source>
        <dbReference type="ARBA" id="ARBA00022989"/>
    </source>
</evidence>
<name>A0AAN9TSR3_9HEMI</name>
<evidence type="ECO:0000256" key="4">
    <source>
        <dbReference type="ARBA" id="ARBA00004555"/>
    </source>
</evidence>
<keyword evidence="7" id="KW-0333">Golgi apparatus</keyword>
<evidence type="ECO:0000256" key="2">
    <source>
        <dbReference type="ARBA" id="ARBA00004167"/>
    </source>
</evidence>
<evidence type="ECO:0000256" key="10">
    <source>
        <dbReference type="SAM" id="MobiDB-lite"/>
    </source>
</evidence>
<gene>
    <name evidence="12" type="ORF">V9T40_004465</name>
</gene>
<feature type="region of interest" description="Disordered" evidence="10">
    <location>
        <begin position="194"/>
        <end position="245"/>
    </location>
</feature>
<evidence type="ECO:0000256" key="7">
    <source>
        <dbReference type="ARBA" id="ARBA00023034"/>
    </source>
</evidence>
<keyword evidence="6 11" id="KW-1133">Transmembrane helix</keyword>
<feature type="transmembrane region" description="Helical" evidence="11">
    <location>
        <begin position="6"/>
        <end position="28"/>
    </location>
</feature>
<dbReference type="EMBL" id="JBBCAQ010000004">
    <property type="protein sequence ID" value="KAK7604192.1"/>
    <property type="molecule type" value="Genomic_DNA"/>
</dbReference>
<keyword evidence="5 11" id="KW-0812">Transmembrane</keyword>
<dbReference type="Proteomes" id="UP001367676">
    <property type="component" value="Unassembled WGS sequence"/>
</dbReference>
<keyword evidence="13" id="KW-1185">Reference proteome</keyword>
<sequence length="245" mass="28241">MSKPLSGVTLTVFIAGGILTLMLLFIFVKRQIMRFALRSRRGPHVPIGHDCKKAFRREIDRRIEVIPKIIYEPKLLDYNDPKYILPPSENSSNLTSLRYRQLAVDDVKKLEAEITKNDKTLVRHPSENLRAYLLNTLAAPVKSISQRTVHQFCDLYEHARYDPNEFTEEEYRVYSRILLKLMDAARMLKGYSNIRKSSPSNRTPLKKAMTEKSSRNIIKDDEPLGEDCKKRSTSANSERSGETPV</sequence>
<comment type="subcellular location">
    <subcellularLocation>
        <location evidence="4">Golgi apparatus</location>
    </subcellularLocation>
    <subcellularLocation>
        <location evidence="2">Membrane</location>
        <topology evidence="2">Single-pass membrane protein</topology>
    </subcellularLocation>
    <subcellularLocation>
        <location evidence="3">Mitochondrion</location>
    </subcellularLocation>
</comment>
<dbReference type="GO" id="GO:0005739">
    <property type="term" value="C:mitochondrion"/>
    <property type="evidence" value="ECO:0007669"/>
    <property type="project" value="UniProtKB-SubCell"/>
</dbReference>
<evidence type="ECO:0000313" key="13">
    <source>
        <dbReference type="Proteomes" id="UP001367676"/>
    </source>
</evidence>
<accession>A0AAN9TSR3</accession>
<comment type="function">
    <text evidence="1">General regulator of phagocytosis. Required to uptake Gram negative bacterium by macrophages.</text>
</comment>
<dbReference type="GO" id="GO:0005794">
    <property type="term" value="C:Golgi apparatus"/>
    <property type="evidence" value="ECO:0007669"/>
    <property type="project" value="UniProtKB-SubCell"/>
</dbReference>
<reference evidence="12 13" key="1">
    <citation type="submission" date="2024-03" db="EMBL/GenBank/DDBJ databases">
        <title>Adaptation during the transition from Ophiocordyceps entomopathogen to insect associate is accompanied by gene loss and intensified selection.</title>
        <authorList>
            <person name="Ward C.M."/>
            <person name="Onetto C.A."/>
            <person name="Borneman A.R."/>
        </authorList>
    </citation>
    <scope>NUCLEOTIDE SEQUENCE [LARGE SCALE GENOMIC DNA]</scope>
    <source>
        <strain evidence="12">AWRI1</strain>
        <tissue evidence="12">Single Adult Female</tissue>
    </source>
</reference>